<dbReference type="Pfam" id="PF01694">
    <property type="entry name" value="Rhomboid"/>
    <property type="match status" value="1"/>
</dbReference>
<feature type="transmembrane region" description="Helical" evidence="6">
    <location>
        <begin position="164"/>
        <end position="183"/>
    </location>
</feature>
<feature type="compositionally biased region" description="Acidic residues" evidence="5">
    <location>
        <begin position="238"/>
        <end position="250"/>
    </location>
</feature>
<evidence type="ECO:0000256" key="1">
    <source>
        <dbReference type="ARBA" id="ARBA00004141"/>
    </source>
</evidence>
<reference evidence="8 9" key="1">
    <citation type="submission" date="2019-01" db="EMBL/GenBank/DDBJ databases">
        <title>Genome sequence of the Antarctic species Gelidibacter gilvus ACAM 158(T).</title>
        <authorList>
            <person name="Bowman J.P."/>
        </authorList>
    </citation>
    <scope>NUCLEOTIDE SEQUENCE [LARGE SCALE GENOMIC DNA]</scope>
    <source>
        <strain evidence="8 9">IC158</strain>
    </source>
</reference>
<organism evidence="8 9">
    <name type="scientific">Gelidibacter gilvus</name>
    <dbReference type="NCBI Taxonomy" id="59602"/>
    <lineage>
        <taxon>Bacteria</taxon>
        <taxon>Pseudomonadati</taxon>
        <taxon>Bacteroidota</taxon>
        <taxon>Flavobacteriia</taxon>
        <taxon>Flavobacteriales</taxon>
        <taxon>Flavobacteriaceae</taxon>
        <taxon>Gelidibacter</taxon>
    </lineage>
</organism>
<evidence type="ECO:0000259" key="7">
    <source>
        <dbReference type="Pfam" id="PF01694"/>
    </source>
</evidence>
<accession>A0A4Q0XDA0</accession>
<dbReference type="InterPro" id="IPR035952">
    <property type="entry name" value="Rhomboid-like_sf"/>
</dbReference>
<feature type="transmembrane region" description="Helical" evidence="6">
    <location>
        <begin position="67"/>
        <end position="85"/>
    </location>
</feature>
<evidence type="ECO:0000313" key="8">
    <source>
        <dbReference type="EMBL" id="RXJ45468.1"/>
    </source>
</evidence>
<sequence length="293" mass="34117">MSNQQHFRYSTSVVAYPIFFLMLIWIVFWLQVRFVPIIKTWGIVPETLIGLRGIVLSPLIHSNIEHIYHNSIPLVILTMALFYFYRPIAWKVLLYGILLSGLITWTIGRPSNHIGASGLIYVLVSFIFFKGIFAKHFRLVALSLMIIFLYGSMIWYVLPIKDGMSWEGHLGGFITGLLFAIIFRKAIAKPERYVWQEPQYNEDDDPFLRHFDENGNFIENLELENEFESEIVGLMDGQEDEDENENEVEIENDRLANGQEIEVELDRELDAQKTHSGQGTPKFNYIYKENKKD</sequence>
<keyword evidence="3 6" id="KW-1133">Transmembrane helix</keyword>
<dbReference type="Gene3D" id="1.20.1540.10">
    <property type="entry name" value="Rhomboid-like"/>
    <property type="match status" value="1"/>
</dbReference>
<dbReference type="RefSeq" id="WP_129018472.1">
    <property type="nucleotide sequence ID" value="NZ_SDDZ01000013.1"/>
</dbReference>
<dbReference type="GO" id="GO:0006508">
    <property type="term" value="P:proteolysis"/>
    <property type="evidence" value="ECO:0007669"/>
    <property type="project" value="UniProtKB-KW"/>
</dbReference>
<feature type="domain" description="Peptidase S54 rhomboid" evidence="7">
    <location>
        <begin position="54"/>
        <end position="185"/>
    </location>
</feature>
<gene>
    <name evidence="8" type="ORF">ESZ48_15775</name>
</gene>
<dbReference type="InterPro" id="IPR050925">
    <property type="entry name" value="Rhomboid_protease_S54"/>
</dbReference>
<feature type="transmembrane region" description="Helical" evidence="6">
    <location>
        <begin position="12"/>
        <end position="32"/>
    </location>
</feature>
<keyword evidence="8" id="KW-0378">Hydrolase</keyword>
<feature type="region of interest" description="Disordered" evidence="5">
    <location>
        <begin position="238"/>
        <end position="257"/>
    </location>
</feature>
<keyword evidence="4 6" id="KW-0472">Membrane</keyword>
<comment type="caution">
    <text evidence="8">The sequence shown here is derived from an EMBL/GenBank/DDBJ whole genome shotgun (WGS) entry which is preliminary data.</text>
</comment>
<keyword evidence="9" id="KW-1185">Reference proteome</keyword>
<evidence type="ECO:0000256" key="6">
    <source>
        <dbReference type="SAM" id="Phobius"/>
    </source>
</evidence>
<dbReference type="EMBL" id="SDDZ01000013">
    <property type="protein sequence ID" value="RXJ45468.1"/>
    <property type="molecule type" value="Genomic_DNA"/>
</dbReference>
<feature type="region of interest" description="Disordered" evidence="5">
    <location>
        <begin position="270"/>
        <end position="293"/>
    </location>
</feature>
<dbReference type="GO" id="GO:0004252">
    <property type="term" value="F:serine-type endopeptidase activity"/>
    <property type="evidence" value="ECO:0007669"/>
    <property type="project" value="InterPro"/>
</dbReference>
<evidence type="ECO:0000313" key="9">
    <source>
        <dbReference type="Proteomes" id="UP000289792"/>
    </source>
</evidence>
<proteinExistence type="predicted"/>
<keyword evidence="2 6" id="KW-0812">Transmembrane</keyword>
<dbReference type="GO" id="GO:0016020">
    <property type="term" value="C:membrane"/>
    <property type="evidence" value="ECO:0007669"/>
    <property type="project" value="UniProtKB-SubCell"/>
</dbReference>
<evidence type="ECO:0000256" key="2">
    <source>
        <dbReference type="ARBA" id="ARBA00022692"/>
    </source>
</evidence>
<name>A0A4Q0XDA0_9FLAO</name>
<comment type="subcellular location">
    <subcellularLocation>
        <location evidence="1">Membrane</location>
        <topology evidence="1">Multi-pass membrane protein</topology>
    </subcellularLocation>
</comment>
<dbReference type="InterPro" id="IPR022764">
    <property type="entry name" value="Peptidase_S54_rhomboid_dom"/>
</dbReference>
<keyword evidence="8" id="KW-0645">Protease</keyword>
<evidence type="ECO:0000256" key="3">
    <source>
        <dbReference type="ARBA" id="ARBA00022989"/>
    </source>
</evidence>
<dbReference type="Proteomes" id="UP000289792">
    <property type="component" value="Unassembled WGS sequence"/>
</dbReference>
<dbReference type="SUPFAM" id="SSF144091">
    <property type="entry name" value="Rhomboid-like"/>
    <property type="match status" value="1"/>
</dbReference>
<feature type="transmembrane region" description="Helical" evidence="6">
    <location>
        <begin position="114"/>
        <end position="132"/>
    </location>
</feature>
<dbReference type="PANTHER" id="PTHR43731">
    <property type="entry name" value="RHOMBOID PROTEASE"/>
    <property type="match status" value="1"/>
</dbReference>
<dbReference type="OrthoDB" id="465874at2"/>
<protein>
    <submittedName>
        <fullName evidence="8">Rhomboid family intramembrane serine protease</fullName>
    </submittedName>
</protein>
<evidence type="ECO:0000256" key="5">
    <source>
        <dbReference type="SAM" id="MobiDB-lite"/>
    </source>
</evidence>
<feature type="transmembrane region" description="Helical" evidence="6">
    <location>
        <begin position="92"/>
        <end position="108"/>
    </location>
</feature>
<feature type="transmembrane region" description="Helical" evidence="6">
    <location>
        <begin position="139"/>
        <end position="158"/>
    </location>
</feature>
<evidence type="ECO:0000256" key="4">
    <source>
        <dbReference type="ARBA" id="ARBA00023136"/>
    </source>
</evidence>
<dbReference type="PANTHER" id="PTHR43731:SF9">
    <property type="entry name" value="SLR1461 PROTEIN"/>
    <property type="match status" value="1"/>
</dbReference>
<dbReference type="AlphaFoldDB" id="A0A4Q0XDA0"/>